<dbReference type="Proteomes" id="UP001162164">
    <property type="component" value="Unassembled WGS sequence"/>
</dbReference>
<dbReference type="EC" id="3.2.1.15" evidence="3"/>
<keyword evidence="4" id="KW-0964">Secreted</keyword>
<comment type="catalytic activity">
    <reaction evidence="12">
        <text>(1,4-alpha-D-galacturonosyl)n+m + H2O = (1,4-alpha-D-galacturonosyl)n + (1,4-alpha-D-galacturonosyl)m.</text>
        <dbReference type="EC" id="3.2.1.15"/>
    </reaction>
</comment>
<evidence type="ECO:0000256" key="7">
    <source>
        <dbReference type="ARBA" id="ARBA00022801"/>
    </source>
</evidence>
<keyword evidence="7 13" id="KW-0378">Hydrolase</keyword>
<dbReference type="InterPro" id="IPR050434">
    <property type="entry name" value="Glycosyl_hydrlase_28"/>
</dbReference>
<dbReference type="Gene3D" id="2.160.20.10">
    <property type="entry name" value="Single-stranded right-handed beta-helix, Pectin lyase-like"/>
    <property type="match status" value="1"/>
</dbReference>
<name>A0ABQ9J184_9CUCU</name>
<evidence type="ECO:0000256" key="1">
    <source>
        <dbReference type="ARBA" id="ARBA00004613"/>
    </source>
</evidence>
<evidence type="ECO:0000256" key="8">
    <source>
        <dbReference type="ARBA" id="ARBA00023157"/>
    </source>
</evidence>
<keyword evidence="11" id="KW-0961">Cell wall biogenesis/degradation</keyword>
<sequence>MTVFYLLALTIVAAVSASSLNETNPRASCTVTSYDQVADALTSCSEIVISGIQVPASTTLKLSLNDGAKLTFDGRITFGHAEWSGPLISVSGKGVTVEGATGHRLDGEGALYWDGLGGSGNKPVFFRIQASGTFSNINLLNCPERCHINRYGWNIDVSDGDTQGGHNTDGFDISSSNNVVIKNSVVRNQDDCIAVNYGTNLVFNNLYCTGSHGLSLSVGLSKTDPSTNVVSNVTFSDSTVENSANAITLSPMPMVLLGILKMLLMKTSKRQVLQTME</sequence>
<evidence type="ECO:0000256" key="14">
    <source>
        <dbReference type="SAM" id="SignalP"/>
    </source>
</evidence>
<reference evidence="15" key="1">
    <citation type="journal article" date="2023" name="Insect Mol. Biol.">
        <title>Genome sequencing provides insights into the evolution of gene families encoding plant cell wall-degrading enzymes in longhorned beetles.</title>
        <authorList>
            <person name="Shin N.R."/>
            <person name="Okamura Y."/>
            <person name="Kirsch R."/>
            <person name="Pauchet Y."/>
        </authorList>
    </citation>
    <scope>NUCLEOTIDE SEQUENCE</scope>
    <source>
        <strain evidence="15">MMC_N1</strain>
    </source>
</reference>
<keyword evidence="6" id="KW-0677">Repeat</keyword>
<comment type="subcellular location">
    <subcellularLocation>
        <location evidence="1">Secreted</location>
    </subcellularLocation>
</comment>
<protein>
    <recommendedName>
        <fullName evidence="3">endo-polygalacturonase</fullName>
        <ecNumber evidence="3">3.2.1.15</ecNumber>
    </recommendedName>
</protein>
<dbReference type="SUPFAM" id="SSF51126">
    <property type="entry name" value="Pectin lyase-like"/>
    <property type="match status" value="1"/>
</dbReference>
<comment type="similarity">
    <text evidence="2 13">Belongs to the glycosyl hydrolase 28 family.</text>
</comment>
<dbReference type="InterPro" id="IPR012334">
    <property type="entry name" value="Pectin_lyas_fold"/>
</dbReference>
<dbReference type="PANTHER" id="PTHR31884">
    <property type="entry name" value="POLYGALACTURONASE"/>
    <property type="match status" value="1"/>
</dbReference>
<evidence type="ECO:0000313" key="16">
    <source>
        <dbReference type="Proteomes" id="UP001162164"/>
    </source>
</evidence>
<evidence type="ECO:0000256" key="10">
    <source>
        <dbReference type="ARBA" id="ARBA00023295"/>
    </source>
</evidence>
<keyword evidence="10 13" id="KW-0326">Glycosidase</keyword>
<keyword evidence="5 14" id="KW-0732">Signal</keyword>
<evidence type="ECO:0000256" key="9">
    <source>
        <dbReference type="ARBA" id="ARBA00023180"/>
    </source>
</evidence>
<gene>
    <name evidence="15" type="ORF">NQ317_003766</name>
</gene>
<evidence type="ECO:0000256" key="4">
    <source>
        <dbReference type="ARBA" id="ARBA00022525"/>
    </source>
</evidence>
<organism evidence="15 16">
    <name type="scientific">Molorchus minor</name>
    <dbReference type="NCBI Taxonomy" id="1323400"/>
    <lineage>
        <taxon>Eukaryota</taxon>
        <taxon>Metazoa</taxon>
        <taxon>Ecdysozoa</taxon>
        <taxon>Arthropoda</taxon>
        <taxon>Hexapoda</taxon>
        <taxon>Insecta</taxon>
        <taxon>Pterygota</taxon>
        <taxon>Neoptera</taxon>
        <taxon>Endopterygota</taxon>
        <taxon>Coleoptera</taxon>
        <taxon>Polyphaga</taxon>
        <taxon>Cucujiformia</taxon>
        <taxon>Chrysomeloidea</taxon>
        <taxon>Cerambycidae</taxon>
        <taxon>Lamiinae</taxon>
        <taxon>Monochamini</taxon>
        <taxon>Molorchus</taxon>
    </lineage>
</organism>
<evidence type="ECO:0000256" key="12">
    <source>
        <dbReference type="ARBA" id="ARBA00034074"/>
    </source>
</evidence>
<dbReference type="InterPro" id="IPR006626">
    <property type="entry name" value="PbH1"/>
</dbReference>
<evidence type="ECO:0000256" key="11">
    <source>
        <dbReference type="ARBA" id="ARBA00023316"/>
    </source>
</evidence>
<evidence type="ECO:0000256" key="5">
    <source>
        <dbReference type="ARBA" id="ARBA00022729"/>
    </source>
</evidence>
<accession>A0ABQ9J184</accession>
<keyword evidence="16" id="KW-1185">Reference proteome</keyword>
<dbReference type="PANTHER" id="PTHR31884:SF9">
    <property type="entry name" value="ENDOPOLYGALACTURONASE D-RELATED"/>
    <property type="match status" value="1"/>
</dbReference>
<dbReference type="EMBL" id="JAPWTJ010001656">
    <property type="protein sequence ID" value="KAJ8970220.1"/>
    <property type="molecule type" value="Genomic_DNA"/>
</dbReference>
<comment type="caution">
    <text evidence="15">The sequence shown here is derived from an EMBL/GenBank/DDBJ whole genome shotgun (WGS) entry which is preliminary data.</text>
</comment>
<dbReference type="InterPro" id="IPR000743">
    <property type="entry name" value="Glyco_hydro_28"/>
</dbReference>
<feature type="signal peptide" evidence="14">
    <location>
        <begin position="1"/>
        <end position="17"/>
    </location>
</feature>
<keyword evidence="9" id="KW-0325">Glycoprotein</keyword>
<proteinExistence type="inferred from homology"/>
<keyword evidence="8" id="KW-1015">Disulfide bond</keyword>
<evidence type="ECO:0000313" key="15">
    <source>
        <dbReference type="EMBL" id="KAJ8970220.1"/>
    </source>
</evidence>
<dbReference type="SMART" id="SM00710">
    <property type="entry name" value="PbH1"/>
    <property type="match status" value="4"/>
</dbReference>
<evidence type="ECO:0000256" key="13">
    <source>
        <dbReference type="RuleBase" id="RU361169"/>
    </source>
</evidence>
<dbReference type="Pfam" id="PF00295">
    <property type="entry name" value="Glyco_hydro_28"/>
    <property type="match status" value="1"/>
</dbReference>
<evidence type="ECO:0000256" key="2">
    <source>
        <dbReference type="ARBA" id="ARBA00008834"/>
    </source>
</evidence>
<evidence type="ECO:0000256" key="3">
    <source>
        <dbReference type="ARBA" id="ARBA00012736"/>
    </source>
</evidence>
<dbReference type="InterPro" id="IPR011050">
    <property type="entry name" value="Pectin_lyase_fold/virulence"/>
</dbReference>
<feature type="chain" id="PRO_5046344465" description="endo-polygalacturonase" evidence="14">
    <location>
        <begin position="18"/>
        <end position="277"/>
    </location>
</feature>
<evidence type="ECO:0000256" key="6">
    <source>
        <dbReference type="ARBA" id="ARBA00022737"/>
    </source>
</evidence>